<dbReference type="InterPro" id="IPR001199">
    <property type="entry name" value="Cyt_B5-like_heme/steroid-bd"/>
</dbReference>
<dbReference type="SMART" id="SM01117">
    <property type="entry name" value="Cyt-b5"/>
    <property type="match status" value="1"/>
</dbReference>
<organism evidence="8 9">
    <name type="scientific">Phialemonium atrogriseum</name>
    <dbReference type="NCBI Taxonomy" id="1093897"/>
    <lineage>
        <taxon>Eukaryota</taxon>
        <taxon>Fungi</taxon>
        <taxon>Dikarya</taxon>
        <taxon>Ascomycota</taxon>
        <taxon>Pezizomycotina</taxon>
        <taxon>Sordariomycetes</taxon>
        <taxon>Sordariomycetidae</taxon>
        <taxon>Cephalothecales</taxon>
        <taxon>Cephalothecaceae</taxon>
        <taxon>Phialemonium</taxon>
    </lineage>
</organism>
<dbReference type="Gene3D" id="3.10.120.10">
    <property type="entry name" value="Cytochrome b5-like heme/steroid binding domain"/>
    <property type="match status" value="1"/>
</dbReference>
<feature type="chain" id="PRO_5042529959" evidence="6">
    <location>
        <begin position="25"/>
        <end position="315"/>
    </location>
</feature>
<feature type="domain" description="Cytochrome b5 heme-binding" evidence="7">
    <location>
        <begin position="222"/>
        <end position="300"/>
    </location>
</feature>
<dbReference type="AlphaFoldDB" id="A0AAJ0BTW1"/>
<dbReference type="PROSITE" id="PS00191">
    <property type="entry name" value="CYTOCHROME_B5_1"/>
    <property type="match status" value="1"/>
</dbReference>
<evidence type="ECO:0000259" key="7">
    <source>
        <dbReference type="PROSITE" id="PS50255"/>
    </source>
</evidence>
<accession>A0AAJ0BTW1</accession>
<proteinExistence type="inferred from homology"/>
<dbReference type="Proteomes" id="UP001244011">
    <property type="component" value="Unassembled WGS sequence"/>
</dbReference>
<dbReference type="GO" id="GO:0020037">
    <property type="term" value="F:heme binding"/>
    <property type="evidence" value="ECO:0007669"/>
    <property type="project" value="UniProtKB-UniRule"/>
</dbReference>
<evidence type="ECO:0000313" key="9">
    <source>
        <dbReference type="Proteomes" id="UP001244011"/>
    </source>
</evidence>
<name>A0AAJ0BTW1_9PEZI</name>
<evidence type="ECO:0000256" key="5">
    <source>
        <dbReference type="SAM" id="MobiDB-lite"/>
    </source>
</evidence>
<dbReference type="InterPro" id="IPR036400">
    <property type="entry name" value="Cyt_B5-like_heme/steroid_sf"/>
</dbReference>
<protein>
    <submittedName>
        <fullName evidence="8">Cytochrome b5 reductase 4</fullName>
    </submittedName>
</protein>
<dbReference type="RefSeq" id="XP_060279180.1">
    <property type="nucleotide sequence ID" value="XM_060424979.1"/>
</dbReference>
<comment type="caution">
    <text evidence="8">The sequence shown here is derived from an EMBL/GenBank/DDBJ whole genome shotgun (WGS) entry which is preliminary data.</text>
</comment>
<gene>
    <name evidence="8" type="ORF">QBC33DRAFT_460335</name>
</gene>
<keyword evidence="9" id="KW-1185">Reference proteome</keyword>
<keyword evidence="3 4" id="KW-0408">Iron</keyword>
<dbReference type="Pfam" id="PF00173">
    <property type="entry name" value="Cyt-b5"/>
    <property type="match status" value="1"/>
</dbReference>
<feature type="signal peptide" evidence="6">
    <location>
        <begin position="1"/>
        <end position="24"/>
    </location>
</feature>
<evidence type="ECO:0000256" key="4">
    <source>
        <dbReference type="RuleBase" id="RU362121"/>
    </source>
</evidence>
<dbReference type="EMBL" id="MU839031">
    <property type="protein sequence ID" value="KAK1762967.1"/>
    <property type="molecule type" value="Genomic_DNA"/>
</dbReference>
<evidence type="ECO:0000256" key="3">
    <source>
        <dbReference type="ARBA" id="ARBA00023004"/>
    </source>
</evidence>
<sequence length="315" mass="33198">MGLLGISLIVASVVLFCLRPPAWLPRFFGAGQQPRLDPPPSQAPQNRDNEKDGAAEASGVRKAEATGKNKTALNDEDGDSTPKASAAERNDPVPTFTLSGLDDDQPSSNAPRPTPIAAPRPTPGLMAPPPRPPTRNHIPARNPYAPPSRPSPLPNRAPGTSTLPLPRSAPSSSLAPPPTHTTKPAKPSRAVVLSPGHSPLDWARLSSHPGADLRGLGPNAPYQRVTPSALRAHNGRRGRDAWTVLGGRVYNVTPYVPFHPGGGPELLRGAGKDGTRLFGEVHPWVNYEGMLASCLVGILVGEEEEAGGGEMEEMD</sequence>
<dbReference type="PANTHER" id="PTHR46237:SF1">
    <property type="entry name" value="CYTOCHROME B5 REDUCTASE 4"/>
    <property type="match status" value="1"/>
</dbReference>
<dbReference type="PROSITE" id="PS50255">
    <property type="entry name" value="CYTOCHROME_B5_2"/>
    <property type="match status" value="1"/>
</dbReference>
<dbReference type="PANTHER" id="PTHR46237">
    <property type="entry name" value="CYTOCHROME B5 REDUCTASE 4 FAMILY MEMBER"/>
    <property type="match status" value="1"/>
</dbReference>
<dbReference type="GO" id="GO:0005737">
    <property type="term" value="C:cytoplasm"/>
    <property type="evidence" value="ECO:0007669"/>
    <property type="project" value="TreeGrafter"/>
</dbReference>
<evidence type="ECO:0000256" key="2">
    <source>
        <dbReference type="ARBA" id="ARBA00022723"/>
    </source>
</evidence>
<dbReference type="InterPro" id="IPR018506">
    <property type="entry name" value="Cyt_B5_heme-BS"/>
</dbReference>
<dbReference type="SUPFAM" id="SSF55856">
    <property type="entry name" value="Cytochrome b5-like heme/steroid binding domain"/>
    <property type="match status" value="1"/>
</dbReference>
<keyword evidence="1 4" id="KW-0349">Heme</keyword>
<feature type="compositionally biased region" description="Low complexity" evidence="5">
    <location>
        <begin position="156"/>
        <end position="187"/>
    </location>
</feature>
<comment type="similarity">
    <text evidence="4">Belongs to the cytochrome b5 family.</text>
</comment>
<feature type="compositionally biased region" description="Pro residues" evidence="5">
    <location>
        <begin position="112"/>
        <end position="133"/>
    </location>
</feature>
<feature type="compositionally biased region" description="Pro residues" evidence="5">
    <location>
        <begin position="144"/>
        <end position="155"/>
    </location>
</feature>
<evidence type="ECO:0000313" key="8">
    <source>
        <dbReference type="EMBL" id="KAK1762967.1"/>
    </source>
</evidence>
<evidence type="ECO:0000256" key="6">
    <source>
        <dbReference type="SAM" id="SignalP"/>
    </source>
</evidence>
<feature type="compositionally biased region" description="Basic and acidic residues" evidence="5">
    <location>
        <begin position="47"/>
        <end position="67"/>
    </location>
</feature>
<dbReference type="GeneID" id="85308166"/>
<keyword evidence="2 4" id="KW-0479">Metal-binding</keyword>
<dbReference type="InterPro" id="IPR051872">
    <property type="entry name" value="Cytochrome_b5/Flavoprotein_Rdt"/>
</dbReference>
<evidence type="ECO:0000256" key="1">
    <source>
        <dbReference type="ARBA" id="ARBA00022617"/>
    </source>
</evidence>
<reference evidence="8" key="1">
    <citation type="submission" date="2023-06" db="EMBL/GenBank/DDBJ databases">
        <title>Genome-scale phylogeny and comparative genomics of the fungal order Sordariales.</title>
        <authorList>
            <consortium name="Lawrence Berkeley National Laboratory"/>
            <person name="Hensen N."/>
            <person name="Bonometti L."/>
            <person name="Westerberg I."/>
            <person name="Brannstrom I.O."/>
            <person name="Guillou S."/>
            <person name="Cros-Aarteil S."/>
            <person name="Calhoun S."/>
            <person name="Haridas S."/>
            <person name="Kuo A."/>
            <person name="Mondo S."/>
            <person name="Pangilinan J."/>
            <person name="Riley R."/>
            <person name="Labutti K."/>
            <person name="Andreopoulos B."/>
            <person name="Lipzen A."/>
            <person name="Chen C."/>
            <person name="Yanf M."/>
            <person name="Daum C."/>
            <person name="Ng V."/>
            <person name="Clum A."/>
            <person name="Steindorff A."/>
            <person name="Ohm R."/>
            <person name="Martin F."/>
            <person name="Silar P."/>
            <person name="Natvig D."/>
            <person name="Lalanne C."/>
            <person name="Gautier V."/>
            <person name="Ament-Velasquez S.L."/>
            <person name="Kruys A."/>
            <person name="Hutchinson M.I."/>
            <person name="Powell A.J."/>
            <person name="Barry K."/>
            <person name="Miller A.N."/>
            <person name="Grigoriev I.V."/>
            <person name="Debuchy R."/>
            <person name="Gladieux P."/>
            <person name="Thoren M.H."/>
            <person name="Johannesson H."/>
        </authorList>
    </citation>
    <scope>NUCLEOTIDE SEQUENCE</scope>
    <source>
        <strain evidence="8">8032-3</strain>
    </source>
</reference>
<dbReference type="GO" id="GO:0004128">
    <property type="term" value="F:cytochrome-b5 reductase activity, acting on NAD(P)H"/>
    <property type="evidence" value="ECO:0007669"/>
    <property type="project" value="TreeGrafter"/>
</dbReference>
<dbReference type="GO" id="GO:0046872">
    <property type="term" value="F:metal ion binding"/>
    <property type="evidence" value="ECO:0007669"/>
    <property type="project" value="UniProtKB-UniRule"/>
</dbReference>
<feature type="region of interest" description="Disordered" evidence="5">
    <location>
        <begin position="33"/>
        <end position="195"/>
    </location>
</feature>
<dbReference type="FunFam" id="3.10.120.10:FF:000001">
    <property type="entry name" value="Cytochrome b5 reductase 4"/>
    <property type="match status" value="1"/>
</dbReference>
<keyword evidence="6" id="KW-0732">Signal</keyword>